<protein>
    <submittedName>
        <fullName evidence="2">Unannotated protein</fullName>
    </submittedName>
</protein>
<feature type="transmembrane region" description="Helical" evidence="1">
    <location>
        <begin position="113"/>
        <end position="136"/>
    </location>
</feature>
<organism evidence="2">
    <name type="scientific">freshwater metagenome</name>
    <dbReference type="NCBI Taxonomy" id="449393"/>
    <lineage>
        <taxon>unclassified sequences</taxon>
        <taxon>metagenomes</taxon>
        <taxon>ecological metagenomes</taxon>
    </lineage>
</organism>
<dbReference type="AlphaFoldDB" id="A0A6J6J1I8"/>
<feature type="transmembrane region" description="Helical" evidence="1">
    <location>
        <begin position="143"/>
        <end position="161"/>
    </location>
</feature>
<keyword evidence="1" id="KW-0472">Membrane</keyword>
<gene>
    <name evidence="2" type="ORF">UFOPK2086_00283</name>
</gene>
<accession>A0A6J6J1I8</accession>
<dbReference type="EMBL" id="CAEZVQ010000019">
    <property type="protein sequence ID" value="CAB4630373.1"/>
    <property type="molecule type" value="Genomic_DNA"/>
</dbReference>
<feature type="transmembrane region" description="Helical" evidence="1">
    <location>
        <begin position="181"/>
        <end position="206"/>
    </location>
</feature>
<keyword evidence="1" id="KW-1133">Transmembrane helix</keyword>
<name>A0A6J6J1I8_9ZZZZ</name>
<proteinExistence type="predicted"/>
<reference evidence="2" key="1">
    <citation type="submission" date="2020-05" db="EMBL/GenBank/DDBJ databases">
        <authorList>
            <person name="Chiriac C."/>
            <person name="Salcher M."/>
            <person name="Ghai R."/>
            <person name="Kavagutti S V."/>
        </authorList>
    </citation>
    <scope>NUCLEOTIDE SEQUENCE</scope>
</reference>
<feature type="transmembrane region" description="Helical" evidence="1">
    <location>
        <begin position="71"/>
        <end position="93"/>
    </location>
</feature>
<evidence type="ECO:0000313" key="2">
    <source>
        <dbReference type="EMBL" id="CAB4630373.1"/>
    </source>
</evidence>
<evidence type="ECO:0000256" key="1">
    <source>
        <dbReference type="SAM" id="Phobius"/>
    </source>
</evidence>
<keyword evidence="1" id="KW-0812">Transmembrane</keyword>
<sequence length="213" mass="21672">MTFCNSCGFDKGSGRYCPKCGSMSDQSVASVETNPAPVMISATQSPTMPQSVSTPFANPAFQGQQGSGSPAFGVCLLILGALGVLSTFIPWLSGNGDSASGWDLRELMEELGLFAEGAVLLAIGSVGTLIVALLLLANKNKAMNRFGVGIGLLMFGLISAVGTGNTFNDLNEYLGDSVNDILAAGLVLGSVVAVAGMISGVLAMALKPLTGSR</sequence>